<accession>A0A1I7RW90</accession>
<dbReference type="Proteomes" id="UP000582659">
    <property type="component" value="Unassembled WGS sequence"/>
</dbReference>
<evidence type="ECO:0000313" key="5">
    <source>
        <dbReference type="Proteomes" id="UP000659654"/>
    </source>
</evidence>
<dbReference type="EMBL" id="CAJFDI010000002">
    <property type="protein sequence ID" value="CAD5214629.1"/>
    <property type="molecule type" value="Genomic_DNA"/>
</dbReference>
<reference evidence="3" key="2">
    <citation type="submission" date="2020-08" db="EMBL/GenBank/DDBJ databases">
        <authorList>
            <person name="Kikuchi T."/>
        </authorList>
    </citation>
    <scope>NUCLEOTIDE SEQUENCE</scope>
    <source>
        <strain evidence="2">Ka4C1</strain>
    </source>
</reference>
<keyword evidence="5" id="KW-1185">Reference proteome</keyword>
<evidence type="ECO:0000313" key="4">
    <source>
        <dbReference type="Proteomes" id="UP000095284"/>
    </source>
</evidence>
<dbReference type="WBParaSite" id="BXY_0500300.1">
    <property type="protein sequence ID" value="BXY_0500300.1"/>
    <property type="gene ID" value="BXY_0500300"/>
</dbReference>
<reference evidence="6" key="1">
    <citation type="submission" date="2016-11" db="UniProtKB">
        <authorList>
            <consortium name="WormBaseParasite"/>
        </authorList>
    </citation>
    <scope>IDENTIFICATION</scope>
</reference>
<feature type="chain" id="PRO_5035359467" evidence="1">
    <location>
        <begin position="21"/>
        <end position="66"/>
    </location>
</feature>
<dbReference type="Proteomes" id="UP000095284">
    <property type="component" value="Unplaced"/>
</dbReference>
<evidence type="ECO:0000313" key="6">
    <source>
        <dbReference type="WBParaSite" id="BXY_0500300.1"/>
    </source>
</evidence>
<proteinExistence type="predicted"/>
<keyword evidence="1" id="KW-0732">Signal</keyword>
<feature type="signal peptide" evidence="1">
    <location>
        <begin position="1"/>
        <end position="20"/>
    </location>
</feature>
<organism evidence="4 6">
    <name type="scientific">Bursaphelenchus xylophilus</name>
    <name type="common">Pinewood nematode worm</name>
    <name type="synonym">Aphelenchoides xylophilus</name>
    <dbReference type="NCBI Taxonomy" id="6326"/>
    <lineage>
        <taxon>Eukaryota</taxon>
        <taxon>Metazoa</taxon>
        <taxon>Ecdysozoa</taxon>
        <taxon>Nematoda</taxon>
        <taxon>Chromadorea</taxon>
        <taxon>Rhabditida</taxon>
        <taxon>Tylenchina</taxon>
        <taxon>Tylenchomorpha</taxon>
        <taxon>Aphelenchoidea</taxon>
        <taxon>Aphelenchoididae</taxon>
        <taxon>Bursaphelenchus</taxon>
    </lineage>
</organism>
<dbReference type="EMBL" id="CAJFCV020000002">
    <property type="protein sequence ID" value="CAG9095292.1"/>
    <property type="molecule type" value="Genomic_DNA"/>
</dbReference>
<evidence type="ECO:0000313" key="2">
    <source>
        <dbReference type="EMBL" id="CAD5214629.1"/>
    </source>
</evidence>
<evidence type="ECO:0000256" key="1">
    <source>
        <dbReference type="SAM" id="SignalP"/>
    </source>
</evidence>
<dbReference type="AlphaFoldDB" id="A0A1I7RW90"/>
<gene>
    <name evidence="2" type="ORF">BXYJ_LOCUS3625</name>
</gene>
<protein>
    <submittedName>
        <fullName evidence="2">(pine wood nematode) hypothetical protein</fullName>
    </submittedName>
</protein>
<dbReference type="Proteomes" id="UP000659654">
    <property type="component" value="Unassembled WGS sequence"/>
</dbReference>
<name>A0A1I7RW90_BURXY</name>
<sequence length="66" mass="7431">MKTLLILLVLAIFCMHSTSAQSDWTGSGTILDPIGGDLAYQGPPRYTSYNNYYRGYSPYYNYGFFG</sequence>
<evidence type="ECO:0000313" key="3">
    <source>
        <dbReference type="EMBL" id="CAG9095292.1"/>
    </source>
</evidence>